<sequence length="425" mass="45610">MPTPISRRTLLAVGTGAAAGLSLPGVAAHADDQAATGVRFTLNAQVLDGGEQVTSLTLDTARLGPIDPAGLTTGTFTVHAKATSPIPLAADDVIFSEYDLDRTVTAVRLDHRGDIVLDLAHAEGRIGGSTLGYIAGRGRNVMLDLAYTLTQNAPIALRNHRLITIKDFVQGHRVSDPEVDAFSSHVSGSGMKYRLYSPTGSHSSRRGKRPLIVWLHGGGEGASLPDNYYDNETTLRANRGALGFATPQAQRIFDGAYVVAPQSTSAWMQDGPRFAPLIHEIIGDVASRNRIDRDRIYVVGCSNGGYMSMKMTTVYPTLFAASVPICGIVASLPSGGAPLIPDSELAKIGTPSWLVASRDDTTVDPQANTAHAHGLIPGSQMTLYDHVVRNGYQFAGHWSWIYVARNDPSVNGTHIWQWMAARRRH</sequence>
<accession>A0A7G1NUH2</accession>
<dbReference type="GO" id="GO:0006508">
    <property type="term" value="P:proteolysis"/>
    <property type="evidence" value="ECO:0007669"/>
    <property type="project" value="InterPro"/>
</dbReference>
<feature type="signal peptide" evidence="3">
    <location>
        <begin position="1"/>
        <end position="30"/>
    </location>
</feature>
<gene>
    <name evidence="5" type="ORF">GCM10017557_00750</name>
</gene>
<protein>
    <recommendedName>
        <fullName evidence="4">Peptidase S9 prolyl oligopeptidase catalytic domain-containing protein</fullName>
    </recommendedName>
</protein>
<dbReference type="KEGG" id="sgm:GCM10017557_00750"/>
<name>A0A7G1NUH2_9ACTN</name>
<dbReference type="Gene3D" id="2.60.40.2180">
    <property type="match status" value="1"/>
</dbReference>
<evidence type="ECO:0000256" key="2">
    <source>
        <dbReference type="ARBA" id="ARBA00022801"/>
    </source>
</evidence>
<organism evidence="5 6">
    <name type="scientific">Streptomyces aurantiacus</name>
    <dbReference type="NCBI Taxonomy" id="47760"/>
    <lineage>
        <taxon>Bacteria</taxon>
        <taxon>Bacillati</taxon>
        <taxon>Actinomycetota</taxon>
        <taxon>Actinomycetes</taxon>
        <taxon>Kitasatosporales</taxon>
        <taxon>Streptomycetaceae</taxon>
        <taxon>Streptomyces</taxon>
        <taxon>Streptomyces aurantiacus group</taxon>
    </lineage>
</organism>
<dbReference type="SUPFAM" id="SSF53474">
    <property type="entry name" value="alpha/beta-Hydrolases"/>
    <property type="match status" value="1"/>
</dbReference>
<dbReference type="EMBL" id="AP023440">
    <property type="protein sequence ID" value="BCL25216.1"/>
    <property type="molecule type" value="Genomic_DNA"/>
</dbReference>
<evidence type="ECO:0000259" key="4">
    <source>
        <dbReference type="Pfam" id="PF00326"/>
    </source>
</evidence>
<feature type="chain" id="PRO_5028925370" description="Peptidase S9 prolyl oligopeptidase catalytic domain-containing protein" evidence="3">
    <location>
        <begin position="31"/>
        <end position="425"/>
    </location>
</feature>
<dbReference type="InterPro" id="IPR006311">
    <property type="entry name" value="TAT_signal"/>
</dbReference>
<dbReference type="GO" id="GO:0008236">
    <property type="term" value="F:serine-type peptidase activity"/>
    <property type="evidence" value="ECO:0007669"/>
    <property type="project" value="InterPro"/>
</dbReference>
<dbReference type="AlphaFoldDB" id="A0A7G1NUH2"/>
<proteinExistence type="predicted"/>
<reference evidence="5 6" key="1">
    <citation type="journal article" date="2014" name="Int. J. Syst. Evol. Microbiol.">
        <title>Complete genome sequence of Corynebacterium casei LMG S-19264T (=DSM 44701T), isolated from a smear-ripened cheese.</title>
        <authorList>
            <consortium name="US DOE Joint Genome Institute (JGI-PGF)"/>
            <person name="Walter F."/>
            <person name="Albersmeier A."/>
            <person name="Kalinowski J."/>
            <person name="Ruckert C."/>
        </authorList>
    </citation>
    <scope>NUCLEOTIDE SEQUENCE [LARGE SCALE GENOMIC DNA]</scope>
    <source>
        <strain evidence="5 6">JCM 4677</strain>
    </source>
</reference>
<dbReference type="Gene3D" id="3.40.50.1820">
    <property type="entry name" value="alpha/beta hydrolase"/>
    <property type="match status" value="1"/>
</dbReference>
<dbReference type="InterPro" id="IPR050955">
    <property type="entry name" value="Plant_Biomass_Hydrol_Est"/>
</dbReference>
<dbReference type="Proteomes" id="UP000516444">
    <property type="component" value="Chromosome"/>
</dbReference>
<dbReference type="RefSeq" id="WP_190849001.1">
    <property type="nucleotide sequence ID" value="NZ_AP023440.1"/>
</dbReference>
<keyword evidence="1 3" id="KW-0732">Signal</keyword>
<evidence type="ECO:0000256" key="3">
    <source>
        <dbReference type="SAM" id="SignalP"/>
    </source>
</evidence>
<feature type="domain" description="Peptidase S9 prolyl oligopeptidase catalytic" evidence="4">
    <location>
        <begin position="285"/>
        <end position="329"/>
    </location>
</feature>
<evidence type="ECO:0000313" key="5">
    <source>
        <dbReference type="EMBL" id="BCL25216.1"/>
    </source>
</evidence>
<keyword evidence="2" id="KW-0378">Hydrolase</keyword>
<keyword evidence="6" id="KW-1185">Reference proteome</keyword>
<dbReference type="PANTHER" id="PTHR43037">
    <property type="entry name" value="UNNAMED PRODUCT-RELATED"/>
    <property type="match status" value="1"/>
</dbReference>
<dbReference type="InterPro" id="IPR001375">
    <property type="entry name" value="Peptidase_S9_cat"/>
</dbReference>
<dbReference type="Pfam" id="PF00326">
    <property type="entry name" value="Peptidase_S9"/>
    <property type="match status" value="1"/>
</dbReference>
<dbReference type="PROSITE" id="PS51318">
    <property type="entry name" value="TAT"/>
    <property type="match status" value="1"/>
</dbReference>
<dbReference type="PANTHER" id="PTHR43037:SF5">
    <property type="entry name" value="FERULOYL ESTERASE"/>
    <property type="match status" value="1"/>
</dbReference>
<evidence type="ECO:0000313" key="6">
    <source>
        <dbReference type="Proteomes" id="UP000516444"/>
    </source>
</evidence>
<dbReference type="InterPro" id="IPR029058">
    <property type="entry name" value="AB_hydrolase_fold"/>
</dbReference>
<evidence type="ECO:0000256" key="1">
    <source>
        <dbReference type="ARBA" id="ARBA00022729"/>
    </source>
</evidence>